<accession>A0A2J6TB62</accession>
<keyword evidence="3" id="KW-0158">Chromosome</keyword>
<dbReference type="GO" id="GO:0032259">
    <property type="term" value="P:methylation"/>
    <property type="evidence" value="ECO:0007669"/>
    <property type="project" value="UniProtKB-KW"/>
</dbReference>
<evidence type="ECO:0000256" key="6">
    <source>
        <dbReference type="ARBA" id="ARBA00022691"/>
    </source>
</evidence>
<evidence type="ECO:0000256" key="4">
    <source>
        <dbReference type="ARBA" id="ARBA00022603"/>
    </source>
</evidence>
<keyword evidence="10" id="KW-1185">Reference proteome</keyword>
<feature type="non-terminal residue" evidence="9">
    <location>
        <position position="1"/>
    </location>
</feature>
<evidence type="ECO:0000256" key="5">
    <source>
        <dbReference type="ARBA" id="ARBA00022679"/>
    </source>
</evidence>
<evidence type="ECO:0000313" key="10">
    <source>
        <dbReference type="Proteomes" id="UP000235371"/>
    </source>
</evidence>
<keyword evidence="7" id="KW-0539">Nucleus</keyword>
<dbReference type="InterPro" id="IPR001214">
    <property type="entry name" value="SET_dom"/>
</dbReference>
<dbReference type="GO" id="GO:0005634">
    <property type="term" value="C:nucleus"/>
    <property type="evidence" value="ECO:0007669"/>
    <property type="project" value="UniProtKB-SubCell"/>
</dbReference>
<evidence type="ECO:0000313" key="9">
    <source>
        <dbReference type="EMBL" id="PMD60233.1"/>
    </source>
</evidence>
<comment type="subcellular location">
    <subcellularLocation>
        <location evidence="2">Chromosome</location>
    </subcellularLocation>
    <subcellularLocation>
        <location evidence="1">Nucleus</location>
    </subcellularLocation>
</comment>
<evidence type="ECO:0000256" key="3">
    <source>
        <dbReference type="ARBA" id="ARBA00022454"/>
    </source>
</evidence>
<dbReference type="Proteomes" id="UP000235371">
    <property type="component" value="Unassembled WGS sequence"/>
</dbReference>
<dbReference type="PROSITE" id="PS50280">
    <property type="entry name" value="SET"/>
    <property type="match status" value="1"/>
</dbReference>
<organism evidence="9 10">
    <name type="scientific">Hyaloscypha bicolor E</name>
    <dbReference type="NCBI Taxonomy" id="1095630"/>
    <lineage>
        <taxon>Eukaryota</taxon>
        <taxon>Fungi</taxon>
        <taxon>Dikarya</taxon>
        <taxon>Ascomycota</taxon>
        <taxon>Pezizomycotina</taxon>
        <taxon>Leotiomycetes</taxon>
        <taxon>Helotiales</taxon>
        <taxon>Hyaloscyphaceae</taxon>
        <taxon>Hyaloscypha</taxon>
        <taxon>Hyaloscypha bicolor</taxon>
    </lineage>
</organism>
<dbReference type="RefSeq" id="XP_024737137.1">
    <property type="nucleotide sequence ID" value="XM_024873486.1"/>
</dbReference>
<feature type="domain" description="SET" evidence="8">
    <location>
        <begin position="1"/>
        <end position="48"/>
    </location>
</feature>
<dbReference type="InterPro" id="IPR050777">
    <property type="entry name" value="SET2_Histone-Lys_MeTrsfase"/>
</dbReference>
<dbReference type="PANTHER" id="PTHR22884">
    <property type="entry name" value="SET DOMAIN PROTEINS"/>
    <property type="match status" value="1"/>
</dbReference>
<evidence type="ECO:0000256" key="1">
    <source>
        <dbReference type="ARBA" id="ARBA00004123"/>
    </source>
</evidence>
<dbReference type="EMBL" id="KZ613791">
    <property type="protein sequence ID" value="PMD60233.1"/>
    <property type="molecule type" value="Genomic_DNA"/>
</dbReference>
<dbReference type="Pfam" id="PF00856">
    <property type="entry name" value="SET"/>
    <property type="match status" value="1"/>
</dbReference>
<keyword evidence="6" id="KW-0949">S-adenosyl-L-methionine</keyword>
<proteinExistence type="predicted"/>
<dbReference type="Gene3D" id="2.170.270.10">
    <property type="entry name" value="SET domain"/>
    <property type="match status" value="1"/>
</dbReference>
<reference evidence="9 10" key="1">
    <citation type="submission" date="2016-04" db="EMBL/GenBank/DDBJ databases">
        <title>A degradative enzymes factory behind the ericoid mycorrhizal symbiosis.</title>
        <authorList>
            <consortium name="DOE Joint Genome Institute"/>
            <person name="Martino E."/>
            <person name="Morin E."/>
            <person name="Grelet G."/>
            <person name="Kuo A."/>
            <person name="Kohler A."/>
            <person name="Daghino S."/>
            <person name="Barry K."/>
            <person name="Choi C."/>
            <person name="Cichocki N."/>
            <person name="Clum A."/>
            <person name="Copeland A."/>
            <person name="Hainaut M."/>
            <person name="Haridas S."/>
            <person name="Labutti K."/>
            <person name="Lindquist E."/>
            <person name="Lipzen A."/>
            <person name="Khouja H.-R."/>
            <person name="Murat C."/>
            <person name="Ohm R."/>
            <person name="Olson A."/>
            <person name="Spatafora J."/>
            <person name="Veneault-Fourrey C."/>
            <person name="Henrissat B."/>
            <person name="Grigoriev I."/>
            <person name="Martin F."/>
            <person name="Perotto S."/>
        </authorList>
    </citation>
    <scope>NUCLEOTIDE SEQUENCE [LARGE SCALE GENOMIC DNA]</scope>
    <source>
        <strain evidence="9 10">E</strain>
    </source>
</reference>
<keyword evidence="4" id="KW-0489">Methyltransferase</keyword>
<keyword evidence="5" id="KW-0808">Transferase</keyword>
<evidence type="ECO:0000256" key="2">
    <source>
        <dbReference type="ARBA" id="ARBA00004286"/>
    </source>
</evidence>
<dbReference type="AlphaFoldDB" id="A0A2J6TB62"/>
<dbReference type="STRING" id="1095630.A0A2J6TB62"/>
<evidence type="ECO:0000256" key="7">
    <source>
        <dbReference type="ARBA" id="ARBA00023242"/>
    </source>
</evidence>
<dbReference type="InterPro" id="IPR046341">
    <property type="entry name" value="SET_dom_sf"/>
</dbReference>
<dbReference type="GO" id="GO:0008168">
    <property type="term" value="F:methyltransferase activity"/>
    <property type="evidence" value="ECO:0007669"/>
    <property type="project" value="UniProtKB-KW"/>
</dbReference>
<protein>
    <submittedName>
        <fullName evidence="9">SET domain-containing protein</fullName>
    </submittedName>
</protein>
<dbReference type="SUPFAM" id="SSF82199">
    <property type="entry name" value="SET domain"/>
    <property type="match status" value="1"/>
</dbReference>
<dbReference type="GeneID" id="36581566"/>
<dbReference type="OrthoDB" id="422362at2759"/>
<name>A0A2J6TB62_9HELO</name>
<gene>
    <name evidence="9" type="ORF">K444DRAFT_512245</name>
</gene>
<dbReference type="GO" id="GO:0005694">
    <property type="term" value="C:chromosome"/>
    <property type="evidence" value="ECO:0007669"/>
    <property type="project" value="UniProtKB-SubCell"/>
</dbReference>
<evidence type="ECO:0000259" key="8">
    <source>
        <dbReference type="PROSITE" id="PS50280"/>
    </source>
</evidence>
<dbReference type="InParanoid" id="A0A2J6TB62"/>
<feature type="non-terminal residue" evidence="9">
    <location>
        <position position="78"/>
    </location>
</feature>
<sequence length="78" mass="8513">KGQLVGGINHSCDPNCRVEQWVVAGYARLMVFAEGDISATEELTIDYHTVMPKNTPAKGRDDKDGNIVDCLCGSEICR</sequence>